<dbReference type="Proteomes" id="UP000030641">
    <property type="component" value="Unassembled WGS sequence"/>
</dbReference>
<dbReference type="OrthoDB" id="3906054at2759"/>
<organism evidence="1 2">
    <name type="scientific">Aureobasidium subglaciale (strain EXF-2481)</name>
    <name type="common">Aureobasidium pullulans var. subglaciale</name>
    <dbReference type="NCBI Taxonomy" id="1043005"/>
    <lineage>
        <taxon>Eukaryota</taxon>
        <taxon>Fungi</taxon>
        <taxon>Dikarya</taxon>
        <taxon>Ascomycota</taxon>
        <taxon>Pezizomycotina</taxon>
        <taxon>Dothideomycetes</taxon>
        <taxon>Dothideomycetidae</taxon>
        <taxon>Dothideales</taxon>
        <taxon>Saccotheciaceae</taxon>
        <taxon>Aureobasidium</taxon>
    </lineage>
</organism>
<evidence type="ECO:0000313" key="1">
    <source>
        <dbReference type="EMBL" id="KEQ99633.1"/>
    </source>
</evidence>
<keyword evidence="2" id="KW-1185">Reference proteome</keyword>
<dbReference type="GeneID" id="25362368"/>
<dbReference type="InParanoid" id="A0A074YPE1"/>
<proteinExistence type="predicted"/>
<protein>
    <submittedName>
        <fullName evidence="1">Uncharacterized protein</fullName>
    </submittedName>
</protein>
<evidence type="ECO:0000313" key="2">
    <source>
        <dbReference type="Proteomes" id="UP000030641"/>
    </source>
</evidence>
<dbReference type="EMBL" id="KL584750">
    <property type="protein sequence ID" value="KEQ99633.1"/>
    <property type="molecule type" value="Genomic_DNA"/>
</dbReference>
<accession>A0A074YPE1</accession>
<dbReference type="RefSeq" id="XP_013348429.1">
    <property type="nucleotide sequence ID" value="XM_013492975.1"/>
</dbReference>
<dbReference type="PROSITE" id="PS51257">
    <property type="entry name" value="PROKAR_LIPOPROTEIN"/>
    <property type="match status" value="1"/>
</dbReference>
<dbReference type="HOGENOM" id="CLU_2346345_0_0_1"/>
<gene>
    <name evidence="1" type="ORF">AUEXF2481DRAFT_187459</name>
</gene>
<sequence length="97" mass="10454">MKDHCSREMAGLGIIVLFSCSYLDFHLCSAIGPSELAHGVDGVGHGINGIFSWFRSERVVGDHVAQALQLAWEHMSDVKDHKAAAFMEATGKGRIGA</sequence>
<reference evidence="1 2" key="1">
    <citation type="journal article" date="2014" name="BMC Genomics">
        <title>Genome sequencing of four Aureobasidium pullulans varieties: biotechnological potential, stress tolerance, and description of new species.</title>
        <authorList>
            <person name="Gostin Ar C."/>
            <person name="Ohm R.A."/>
            <person name="Kogej T."/>
            <person name="Sonjak S."/>
            <person name="Turk M."/>
            <person name="Zajc J."/>
            <person name="Zalar P."/>
            <person name="Grube M."/>
            <person name="Sun H."/>
            <person name="Han J."/>
            <person name="Sharma A."/>
            <person name="Chiniquy J."/>
            <person name="Ngan C.Y."/>
            <person name="Lipzen A."/>
            <person name="Barry K."/>
            <person name="Grigoriev I.V."/>
            <person name="Gunde-Cimerman N."/>
        </authorList>
    </citation>
    <scope>NUCLEOTIDE SEQUENCE [LARGE SCALE GENOMIC DNA]</scope>
    <source>
        <strain evidence="1 2">EXF-2481</strain>
    </source>
</reference>
<dbReference type="AlphaFoldDB" id="A0A074YPE1"/>
<name>A0A074YPE1_AURSE</name>